<organism evidence="2 3">
    <name type="scientific">Setaria italica</name>
    <name type="common">Foxtail millet</name>
    <name type="synonym">Panicum italicum</name>
    <dbReference type="NCBI Taxonomy" id="4555"/>
    <lineage>
        <taxon>Eukaryota</taxon>
        <taxon>Viridiplantae</taxon>
        <taxon>Streptophyta</taxon>
        <taxon>Embryophyta</taxon>
        <taxon>Tracheophyta</taxon>
        <taxon>Spermatophyta</taxon>
        <taxon>Magnoliopsida</taxon>
        <taxon>Liliopsida</taxon>
        <taxon>Poales</taxon>
        <taxon>Poaceae</taxon>
        <taxon>PACMAD clade</taxon>
        <taxon>Panicoideae</taxon>
        <taxon>Panicodae</taxon>
        <taxon>Paniceae</taxon>
        <taxon>Cenchrinae</taxon>
        <taxon>Setaria</taxon>
    </lineage>
</organism>
<evidence type="ECO:0000313" key="2">
    <source>
        <dbReference type="EnsemblPlants" id="KQL30816"/>
    </source>
</evidence>
<evidence type="ECO:0000313" key="3">
    <source>
        <dbReference type="Proteomes" id="UP000004995"/>
    </source>
</evidence>
<name>K3YWL3_SETIT</name>
<dbReference type="EMBL" id="AGNK02000471">
    <property type="status" value="NOT_ANNOTATED_CDS"/>
    <property type="molecule type" value="Genomic_DNA"/>
</dbReference>
<keyword evidence="3" id="KW-1185">Reference proteome</keyword>
<protein>
    <submittedName>
        <fullName evidence="2">Uncharacterized protein</fullName>
    </submittedName>
</protein>
<dbReference type="Gramene" id="KQL30816">
    <property type="protein sequence ID" value="KQL30816"/>
    <property type="gene ID" value="SETIT_018659mg"/>
</dbReference>
<dbReference type="EnsemblPlants" id="KQL30816">
    <property type="protein sequence ID" value="KQL30816"/>
    <property type="gene ID" value="SETIT_018659mg"/>
</dbReference>
<accession>K3YWL3</accession>
<dbReference type="AlphaFoldDB" id="K3YWL3"/>
<reference evidence="3" key="1">
    <citation type="journal article" date="2012" name="Nat. Biotechnol.">
        <title>Reference genome sequence of the model plant Setaria.</title>
        <authorList>
            <person name="Bennetzen J.L."/>
            <person name="Schmutz J."/>
            <person name="Wang H."/>
            <person name="Percifield R."/>
            <person name="Hawkins J."/>
            <person name="Pontaroli A.C."/>
            <person name="Estep M."/>
            <person name="Feng L."/>
            <person name="Vaughn J.N."/>
            <person name="Grimwood J."/>
            <person name="Jenkins J."/>
            <person name="Barry K."/>
            <person name="Lindquist E."/>
            <person name="Hellsten U."/>
            <person name="Deshpande S."/>
            <person name="Wang X."/>
            <person name="Wu X."/>
            <person name="Mitros T."/>
            <person name="Triplett J."/>
            <person name="Yang X."/>
            <person name="Ye C.Y."/>
            <person name="Mauro-Herrera M."/>
            <person name="Wang L."/>
            <person name="Li P."/>
            <person name="Sharma M."/>
            <person name="Sharma R."/>
            <person name="Ronald P.C."/>
            <person name="Panaud O."/>
            <person name="Kellogg E.A."/>
            <person name="Brutnell T.P."/>
            <person name="Doust A.N."/>
            <person name="Tuskan G.A."/>
            <person name="Rokhsar D."/>
            <person name="Devos K.M."/>
        </authorList>
    </citation>
    <scope>NUCLEOTIDE SEQUENCE [LARGE SCALE GENOMIC DNA]</scope>
    <source>
        <strain evidence="3">cv. Yugu1</strain>
    </source>
</reference>
<proteinExistence type="predicted"/>
<dbReference type="Proteomes" id="UP000004995">
    <property type="component" value="Unassembled WGS sequence"/>
</dbReference>
<evidence type="ECO:0000256" key="1">
    <source>
        <dbReference type="SAM" id="MobiDB-lite"/>
    </source>
</evidence>
<sequence>MLLLRASSAPSLEWPPLGQGLPDPGRGGTGSPHSSLELAAGEPPAAVVARAAHGLCAAQREASPPPPLEPASHRRSSLCTHACRRSSRSRARCSAHAATSPLRHRCFLPHVADCAAVTTAAVRATTIGSGRRRAGS</sequence>
<reference evidence="2" key="2">
    <citation type="submission" date="2018-08" db="UniProtKB">
        <authorList>
            <consortium name="EnsemblPlants"/>
        </authorList>
    </citation>
    <scope>IDENTIFICATION</scope>
    <source>
        <strain evidence="2">Yugu1</strain>
    </source>
</reference>
<feature type="region of interest" description="Disordered" evidence="1">
    <location>
        <begin position="1"/>
        <end position="42"/>
    </location>
</feature>
<dbReference type="HOGENOM" id="CLU_1879013_0_0_1"/>
<dbReference type="InParanoid" id="K3YWL3"/>